<dbReference type="AlphaFoldDB" id="A0ABD2HYM0"/>
<keyword evidence="12" id="KW-0539">Nucleus</keyword>
<comment type="cofactor">
    <cofactor evidence="2">
        <name>Mg(2+)</name>
        <dbReference type="ChEBI" id="CHEBI:18420"/>
    </cofactor>
</comment>
<dbReference type="GO" id="GO:0046872">
    <property type="term" value="F:metal ion binding"/>
    <property type="evidence" value="ECO:0007669"/>
    <property type="project" value="UniProtKB-KW"/>
</dbReference>
<comment type="caution">
    <text evidence="16">The sequence shown here is derived from an EMBL/GenBank/DDBJ whole genome shotgun (WGS) entry which is preliminary data.</text>
</comment>
<dbReference type="PANTHER" id="PTHR10682">
    <property type="entry name" value="POLY A POLYMERASE"/>
    <property type="match status" value="1"/>
</dbReference>
<dbReference type="GO" id="GO:0005524">
    <property type="term" value="F:ATP binding"/>
    <property type="evidence" value="ECO:0007669"/>
    <property type="project" value="UniProtKB-KW"/>
</dbReference>
<evidence type="ECO:0000313" key="16">
    <source>
        <dbReference type="EMBL" id="KAL3070622.1"/>
    </source>
</evidence>
<accession>A0ABD2HYM0</accession>
<evidence type="ECO:0000256" key="7">
    <source>
        <dbReference type="ARBA" id="ARBA00022679"/>
    </source>
</evidence>
<dbReference type="Proteomes" id="UP001620626">
    <property type="component" value="Unassembled WGS sequence"/>
</dbReference>
<evidence type="ECO:0000256" key="5">
    <source>
        <dbReference type="ARBA" id="ARBA00012388"/>
    </source>
</evidence>
<dbReference type="GO" id="GO:0006397">
    <property type="term" value="P:mRNA processing"/>
    <property type="evidence" value="ECO:0007669"/>
    <property type="project" value="UniProtKB-KW"/>
</dbReference>
<organism evidence="16 17">
    <name type="scientific">Heterodera trifolii</name>
    <dbReference type="NCBI Taxonomy" id="157864"/>
    <lineage>
        <taxon>Eukaryota</taxon>
        <taxon>Metazoa</taxon>
        <taxon>Ecdysozoa</taxon>
        <taxon>Nematoda</taxon>
        <taxon>Chromadorea</taxon>
        <taxon>Rhabditida</taxon>
        <taxon>Tylenchina</taxon>
        <taxon>Tylenchomorpha</taxon>
        <taxon>Tylenchoidea</taxon>
        <taxon>Heteroderidae</taxon>
        <taxon>Heteroderinae</taxon>
        <taxon>Heterodera</taxon>
    </lineage>
</organism>
<keyword evidence="7" id="KW-0808">Transferase</keyword>
<evidence type="ECO:0000256" key="6">
    <source>
        <dbReference type="ARBA" id="ARBA00022664"/>
    </source>
</evidence>
<evidence type="ECO:0000256" key="8">
    <source>
        <dbReference type="ARBA" id="ARBA00022723"/>
    </source>
</evidence>
<gene>
    <name evidence="16" type="ORF">niasHT_032412</name>
</gene>
<reference evidence="16 17" key="1">
    <citation type="submission" date="2024-10" db="EMBL/GenBank/DDBJ databases">
        <authorList>
            <person name="Kim D."/>
        </authorList>
    </citation>
    <scope>NUCLEOTIDE SEQUENCE [LARGE SCALE GENOMIC DNA]</scope>
    <source>
        <strain evidence="16">BH-2024</strain>
    </source>
</reference>
<dbReference type="PANTHER" id="PTHR10682:SF10">
    <property type="entry name" value="POLYNUCLEOTIDE ADENYLYLTRANSFERASE"/>
    <property type="match status" value="1"/>
</dbReference>
<sequence>MDANLIMGGQLAEKMAPRTVSVYDKLSGDIQRVLNVPYHNFSKYALSPGAIRQMCYLLLIKHGVLIASNFDSKIHVHDKKPSCYNLEVAYQSVLQRDEQISEWILSDLMMFLPKPSKAKELLIAHRNRLAEMAKEYETGKEESLMHLFENGPIDVSLPGALAFCVPVALAEFDNTSVARQTHQAWLEKLQSVQIKMLICVGRHLKSANRRDEMVAKLHLEKMITILEEENDETDGPFKGILINHKESLGTILNKDGIQKINEWLNHETKYFSLNEKFSSAASSSDDEQRFKDANYDEQIDEDNESEQMGIELQKLFALDIALNEMTFGPIEQKQMEKAIEKLEEKRKGKSKNKLGTYKRGEIENILKQLHLQIYGILSINNNSWSSVYERSQYRLIRTSAESLEKDLKMSQEINEFIEPYSIKQSKRAEIGDFNGQIQQIIEEWIQNIPIANTDDKKVPKTKLLRNGSFLMNSELDGSDLDLICVVPDQINISHFHSYNGDNLYSLLKRKITDGSVSWRPGRVPLIRIERGQIEADLLLVPVPDKNLSDEADLDQLATDQMITELKTESGIYSLAGYQSAKFQLALVQSESMLSSLLKIVKVWAKTRLIYSGLFGFFNGITLSIMATQICVLFPNSPVSFLLFQFFEIYAKWDWPNVPIMLKQLTPNKLNKIVGRFWPPINLGQSLQSSMTIITPSFPEQNAAFNVNPFTMRTIIEELKIASEILAENPQKWKRIFKEINYEEKFVHFALIVCSQSVAFDFDSYSSNCAYQKSRLRQNLLGWANSVQAQLDNYHLIPKFEQKTTCNILK</sequence>
<dbReference type="Pfam" id="PF20750">
    <property type="entry name" value="PAP_NTPase"/>
    <property type="match status" value="1"/>
</dbReference>
<keyword evidence="11" id="KW-0460">Magnesium</keyword>
<keyword evidence="6" id="KW-0507">mRNA processing</keyword>
<name>A0ABD2HYM0_9BILA</name>
<evidence type="ECO:0000256" key="12">
    <source>
        <dbReference type="ARBA" id="ARBA00023242"/>
    </source>
</evidence>
<evidence type="ECO:0000256" key="2">
    <source>
        <dbReference type="ARBA" id="ARBA00001946"/>
    </source>
</evidence>
<comment type="cofactor">
    <cofactor evidence="1">
        <name>Mn(2+)</name>
        <dbReference type="ChEBI" id="CHEBI:29035"/>
    </cofactor>
</comment>
<dbReference type="InterPro" id="IPR007012">
    <property type="entry name" value="PolA_pol_cen_dom"/>
</dbReference>
<dbReference type="EMBL" id="JBICBT010001381">
    <property type="protein sequence ID" value="KAL3070622.1"/>
    <property type="molecule type" value="Genomic_DNA"/>
</dbReference>
<evidence type="ECO:0000256" key="1">
    <source>
        <dbReference type="ARBA" id="ARBA00001936"/>
    </source>
</evidence>
<evidence type="ECO:0000256" key="3">
    <source>
        <dbReference type="ARBA" id="ARBA00004123"/>
    </source>
</evidence>
<dbReference type="EC" id="2.7.7.19" evidence="5"/>
<evidence type="ECO:0000313" key="17">
    <source>
        <dbReference type="Proteomes" id="UP001620626"/>
    </source>
</evidence>
<keyword evidence="8" id="KW-0479">Metal-binding</keyword>
<evidence type="ECO:0000259" key="14">
    <source>
        <dbReference type="Pfam" id="PF04928"/>
    </source>
</evidence>
<feature type="domain" description="Poly(A) polymerase nucleotidyltransferase" evidence="15">
    <location>
        <begin position="434"/>
        <end position="577"/>
    </location>
</feature>
<dbReference type="GO" id="GO:0005634">
    <property type="term" value="C:nucleus"/>
    <property type="evidence" value="ECO:0007669"/>
    <property type="project" value="UniProtKB-SubCell"/>
</dbReference>
<proteinExistence type="inferred from homology"/>
<dbReference type="Gene3D" id="1.10.1410.10">
    <property type="match status" value="1"/>
</dbReference>
<comment type="catalytic activity">
    <reaction evidence="13">
        <text>RNA(n) + ATP = RNA(n)-3'-adenine ribonucleotide + diphosphate</text>
        <dbReference type="Rhea" id="RHEA:11332"/>
        <dbReference type="Rhea" id="RHEA-COMP:14527"/>
        <dbReference type="Rhea" id="RHEA-COMP:17347"/>
        <dbReference type="ChEBI" id="CHEBI:30616"/>
        <dbReference type="ChEBI" id="CHEBI:33019"/>
        <dbReference type="ChEBI" id="CHEBI:140395"/>
        <dbReference type="ChEBI" id="CHEBI:173115"/>
        <dbReference type="EC" id="2.7.7.19"/>
    </reaction>
</comment>
<keyword evidence="17" id="KW-1185">Reference proteome</keyword>
<keyword evidence="9" id="KW-0547">Nucleotide-binding</keyword>
<comment type="similarity">
    <text evidence="4">Belongs to the poly(A) polymerase family.</text>
</comment>
<dbReference type="InterPro" id="IPR043519">
    <property type="entry name" value="NT_sf"/>
</dbReference>
<evidence type="ECO:0000256" key="13">
    <source>
        <dbReference type="ARBA" id="ARBA00048830"/>
    </source>
</evidence>
<feature type="domain" description="Poly(A) polymerase central" evidence="14">
    <location>
        <begin position="596"/>
        <end position="737"/>
    </location>
</feature>
<evidence type="ECO:0000256" key="4">
    <source>
        <dbReference type="ARBA" id="ARBA00010912"/>
    </source>
</evidence>
<evidence type="ECO:0000256" key="11">
    <source>
        <dbReference type="ARBA" id="ARBA00022842"/>
    </source>
</evidence>
<dbReference type="SUPFAM" id="SSF81301">
    <property type="entry name" value="Nucleotidyltransferase"/>
    <property type="match status" value="1"/>
</dbReference>
<evidence type="ECO:0000256" key="10">
    <source>
        <dbReference type="ARBA" id="ARBA00022840"/>
    </source>
</evidence>
<comment type="subcellular location">
    <subcellularLocation>
        <location evidence="3">Nucleus</location>
    </subcellularLocation>
</comment>
<evidence type="ECO:0000256" key="9">
    <source>
        <dbReference type="ARBA" id="ARBA00022741"/>
    </source>
</evidence>
<dbReference type="Pfam" id="PF04928">
    <property type="entry name" value="PAP_central"/>
    <property type="match status" value="1"/>
</dbReference>
<dbReference type="GO" id="GO:1990817">
    <property type="term" value="F:poly(A) RNA polymerase activity"/>
    <property type="evidence" value="ECO:0007669"/>
    <property type="project" value="UniProtKB-EC"/>
</dbReference>
<evidence type="ECO:0000259" key="15">
    <source>
        <dbReference type="Pfam" id="PF20750"/>
    </source>
</evidence>
<protein>
    <recommendedName>
        <fullName evidence="5">polynucleotide adenylyltransferase</fullName>
        <ecNumber evidence="5">2.7.7.19</ecNumber>
    </recommendedName>
</protein>
<dbReference type="SUPFAM" id="SSF81631">
    <property type="entry name" value="PAP/OAS1 substrate-binding domain"/>
    <property type="match status" value="1"/>
</dbReference>
<keyword evidence="10" id="KW-0067">ATP-binding</keyword>
<dbReference type="Gene3D" id="3.30.460.10">
    <property type="entry name" value="Beta Polymerase, domain 2"/>
    <property type="match status" value="1"/>
</dbReference>
<dbReference type="InterPro" id="IPR048840">
    <property type="entry name" value="PolA_pol_NTPase"/>
</dbReference>